<dbReference type="PANTHER" id="PTHR13773">
    <property type="entry name" value="PHOSPHATIDATE CYTIDYLYLTRANSFERASE"/>
    <property type="match status" value="1"/>
</dbReference>
<protein>
    <recommendedName>
        <fullName evidence="6">phosphatidate cytidylyltransferase</fullName>
        <ecNumber evidence="6">2.7.7.41</ecNumber>
    </recommendedName>
    <alternativeName>
        <fullName evidence="16">CDP-diacylglycerol synthase</fullName>
    </alternativeName>
    <alternativeName>
        <fullName evidence="17">CDP-diglyceride pyrophosphorylase</fullName>
    </alternativeName>
    <alternativeName>
        <fullName evidence="18">CDP-diglyceride synthase</fullName>
    </alternativeName>
</protein>
<dbReference type="GO" id="GO:0005789">
    <property type="term" value="C:endoplasmic reticulum membrane"/>
    <property type="evidence" value="ECO:0007669"/>
    <property type="project" value="TreeGrafter"/>
</dbReference>
<reference evidence="21" key="1">
    <citation type="submission" date="2020-09" db="EMBL/GenBank/DDBJ databases">
        <title>Genome-Enabled Discovery of Anthraquinone Biosynthesis in Senna tora.</title>
        <authorList>
            <person name="Kang S.-H."/>
            <person name="Pandey R.P."/>
            <person name="Lee C.-M."/>
            <person name="Sim J.-S."/>
            <person name="Jeong J.-T."/>
            <person name="Choi B.-S."/>
            <person name="Jung M."/>
            <person name="Ginzburg D."/>
            <person name="Zhao K."/>
            <person name="Won S.Y."/>
            <person name="Oh T.-J."/>
            <person name="Yu Y."/>
            <person name="Kim N.-H."/>
            <person name="Lee O.R."/>
            <person name="Lee T.-H."/>
            <person name="Bashyal P."/>
            <person name="Kim T.-S."/>
            <person name="Lee W.-H."/>
            <person name="Kawkins C."/>
            <person name="Kim C.-K."/>
            <person name="Kim J.S."/>
            <person name="Ahn B.O."/>
            <person name="Rhee S.Y."/>
            <person name="Sohng J.K."/>
        </authorList>
    </citation>
    <scope>NUCLEOTIDE SEQUENCE</scope>
    <source>
        <tissue evidence="21">Leaf</tissue>
    </source>
</reference>
<evidence type="ECO:0000256" key="5">
    <source>
        <dbReference type="ARBA" id="ARBA00010185"/>
    </source>
</evidence>
<keyword evidence="8 21" id="KW-0808">Transferase</keyword>
<evidence type="ECO:0000256" key="12">
    <source>
        <dbReference type="ARBA" id="ARBA00023098"/>
    </source>
</evidence>
<evidence type="ECO:0000256" key="10">
    <source>
        <dbReference type="ARBA" id="ARBA00022695"/>
    </source>
</evidence>
<evidence type="ECO:0000256" key="16">
    <source>
        <dbReference type="ARBA" id="ARBA00029893"/>
    </source>
</evidence>
<keyword evidence="14" id="KW-0594">Phospholipid biosynthesis</keyword>
<evidence type="ECO:0000256" key="15">
    <source>
        <dbReference type="ARBA" id="ARBA00023264"/>
    </source>
</evidence>
<dbReference type="Pfam" id="PF01148">
    <property type="entry name" value="CTP_transf_1"/>
    <property type="match status" value="1"/>
</dbReference>
<keyword evidence="10 21" id="KW-0548">Nucleotidyltransferase</keyword>
<comment type="catalytic activity">
    <reaction evidence="1">
        <text>a 1,2-diacyl-sn-glycero-3-phosphate + CTP + H(+) = a CDP-1,2-diacyl-sn-glycerol + diphosphate</text>
        <dbReference type="Rhea" id="RHEA:16229"/>
        <dbReference type="ChEBI" id="CHEBI:15378"/>
        <dbReference type="ChEBI" id="CHEBI:33019"/>
        <dbReference type="ChEBI" id="CHEBI:37563"/>
        <dbReference type="ChEBI" id="CHEBI:58332"/>
        <dbReference type="ChEBI" id="CHEBI:58608"/>
        <dbReference type="EC" id="2.7.7.41"/>
    </reaction>
</comment>
<dbReference type="PANTHER" id="PTHR13773:SF8">
    <property type="entry name" value="PHOSPHATIDATE CYTIDYLYLTRANSFERASE, PHOTORECEPTOR-SPECIFIC"/>
    <property type="match status" value="1"/>
</dbReference>
<comment type="pathway">
    <text evidence="3">Phospholipid metabolism; CDP-diacylglycerol biosynthesis; CDP-diacylglycerol from sn-glycerol 3-phosphate: step 3/3.</text>
</comment>
<gene>
    <name evidence="21" type="ORF">G2W53_029860</name>
</gene>
<evidence type="ECO:0000256" key="4">
    <source>
        <dbReference type="ARBA" id="ARBA00005189"/>
    </source>
</evidence>
<evidence type="ECO:0000256" key="17">
    <source>
        <dbReference type="ARBA" id="ARBA00032396"/>
    </source>
</evidence>
<feature type="transmembrane region" description="Helical" evidence="20">
    <location>
        <begin position="59"/>
        <end position="87"/>
    </location>
</feature>
<evidence type="ECO:0000256" key="11">
    <source>
        <dbReference type="ARBA" id="ARBA00022989"/>
    </source>
</evidence>
<comment type="caution">
    <text evidence="21">The sequence shown here is derived from an EMBL/GenBank/DDBJ whole genome shotgun (WGS) entry which is preliminary data.</text>
</comment>
<proteinExistence type="inferred from homology"/>
<dbReference type="EC" id="2.7.7.41" evidence="6"/>
<comment type="subcellular location">
    <subcellularLocation>
        <location evidence="2">Membrane</location>
        <topology evidence="2">Multi-pass membrane protein</topology>
    </subcellularLocation>
</comment>
<keyword evidence="12" id="KW-0443">Lipid metabolism</keyword>
<evidence type="ECO:0000256" key="13">
    <source>
        <dbReference type="ARBA" id="ARBA00023136"/>
    </source>
</evidence>
<evidence type="ECO:0000256" key="19">
    <source>
        <dbReference type="SAM" id="MobiDB-lite"/>
    </source>
</evidence>
<evidence type="ECO:0000256" key="9">
    <source>
        <dbReference type="ARBA" id="ARBA00022692"/>
    </source>
</evidence>
<sequence length="112" mass="13489">MREMHKDHSCSSPRTPNARQRRRSNEFPLEIIKSNGNHLLLVNDELKYRSMWIRAHSSLWMLMSVSAMIYLGHLYICAMVVIIQIFMVHELFNLLRTAHQDRRLPRFRLLNW</sequence>
<evidence type="ECO:0000313" key="22">
    <source>
        <dbReference type="Proteomes" id="UP000634136"/>
    </source>
</evidence>
<dbReference type="UniPathway" id="UPA00557">
    <property type="reaction ID" value="UER00614"/>
</dbReference>
<keyword evidence="7" id="KW-0444">Lipid biosynthesis</keyword>
<dbReference type="EMBL" id="JAAIUW010000009">
    <property type="protein sequence ID" value="KAF7815891.1"/>
    <property type="molecule type" value="Genomic_DNA"/>
</dbReference>
<evidence type="ECO:0000256" key="14">
    <source>
        <dbReference type="ARBA" id="ARBA00023209"/>
    </source>
</evidence>
<evidence type="ECO:0000256" key="6">
    <source>
        <dbReference type="ARBA" id="ARBA00012487"/>
    </source>
</evidence>
<feature type="region of interest" description="Disordered" evidence="19">
    <location>
        <begin position="1"/>
        <end position="25"/>
    </location>
</feature>
<dbReference type="GO" id="GO:0004605">
    <property type="term" value="F:phosphatidate cytidylyltransferase activity"/>
    <property type="evidence" value="ECO:0007669"/>
    <property type="project" value="UniProtKB-EC"/>
</dbReference>
<comment type="similarity">
    <text evidence="5">Belongs to the CDS family.</text>
</comment>
<keyword evidence="22" id="KW-1185">Reference proteome</keyword>
<evidence type="ECO:0000256" key="3">
    <source>
        <dbReference type="ARBA" id="ARBA00005119"/>
    </source>
</evidence>
<evidence type="ECO:0000256" key="18">
    <source>
        <dbReference type="ARBA" id="ARBA00033406"/>
    </source>
</evidence>
<dbReference type="InterPro" id="IPR016720">
    <property type="entry name" value="PC_Trfase_euk"/>
</dbReference>
<evidence type="ECO:0000256" key="8">
    <source>
        <dbReference type="ARBA" id="ARBA00022679"/>
    </source>
</evidence>
<keyword evidence="15" id="KW-1208">Phospholipid metabolism</keyword>
<keyword evidence="9 20" id="KW-0812">Transmembrane</keyword>
<dbReference type="GO" id="GO:0016024">
    <property type="term" value="P:CDP-diacylglycerol biosynthetic process"/>
    <property type="evidence" value="ECO:0007669"/>
    <property type="project" value="UniProtKB-UniPathway"/>
</dbReference>
<evidence type="ECO:0000256" key="1">
    <source>
        <dbReference type="ARBA" id="ARBA00001698"/>
    </source>
</evidence>
<organism evidence="21 22">
    <name type="scientific">Senna tora</name>
    <dbReference type="NCBI Taxonomy" id="362788"/>
    <lineage>
        <taxon>Eukaryota</taxon>
        <taxon>Viridiplantae</taxon>
        <taxon>Streptophyta</taxon>
        <taxon>Embryophyta</taxon>
        <taxon>Tracheophyta</taxon>
        <taxon>Spermatophyta</taxon>
        <taxon>Magnoliopsida</taxon>
        <taxon>eudicotyledons</taxon>
        <taxon>Gunneridae</taxon>
        <taxon>Pentapetalae</taxon>
        <taxon>rosids</taxon>
        <taxon>fabids</taxon>
        <taxon>Fabales</taxon>
        <taxon>Fabaceae</taxon>
        <taxon>Caesalpinioideae</taxon>
        <taxon>Cassia clade</taxon>
        <taxon>Senna</taxon>
    </lineage>
</organism>
<dbReference type="AlphaFoldDB" id="A0A834T6F4"/>
<name>A0A834T6F4_9FABA</name>
<evidence type="ECO:0000313" key="21">
    <source>
        <dbReference type="EMBL" id="KAF7815891.1"/>
    </source>
</evidence>
<comment type="pathway">
    <text evidence="4">Lipid metabolism.</text>
</comment>
<dbReference type="Proteomes" id="UP000634136">
    <property type="component" value="Unassembled WGS sequence"/>
</dbReference>
<evidence type="ECO:0000256" key="7">
    <source>
        <dbReference type="ARBA" id="ARBA00022516"/>
    </source>
</evidence>
<evidence type="ECO:0000256" key="20">
    <source>
        <dbReference type="SAM" id="Phobius"/>
    </source>
</evidence>
<dbReference type="OrthoDB" id="10260889at2759"/>
<keyword evidence="11 20" id="KW-1133">Transmembrane helix</keyword>
<keyword evidence="13 20" id="KW-0472">Membrane</keyword>
<evidence type="ECO:0000256" key="2">
    <source>
        <dbReference type="ARBA" id="ARBA00004141"/>
    </source>
</evidence>
<accession>A0A834T6F4</accession>